<dbReference type="GO" id="GO:0050660">
    <property type="term" value="F:flavin adenine dinucleotide binding"/>
    <property type="evidence" value="ECO:0007669"/>
    <property type="project" value="InterPro"/>
</dbReference>
<sequence length="111" mass="12617">MIDRITEIEIVTADGMVRLVNNRQNRELFWASKGSGGGILGIETKVKFRLFQADNRLVTVKKQFSRNDFAGVFNRWQRWVATNPSDSITSIFQLSSVSRVPQVIFVEALVV</sequence>
<dbReference type="AlphaFoldDB" id="A0A443RUK3"/>
<dbReference type="SUPFAM" id="SSF56176">
    <property type="entry name" value="FAD-binding/transporter-associated domain-like"/>
    <property type="match status" value="1"/>
</dbReference>
<accession>A0A443RUK3</accession>
<dbReference type="GO" id="GO:0016491">
    <property type="term" value="F:oxidoreductase activity"/>
    <property type="evidence" value="ECO:0007669"/>
    <property type="project" value="UniProtKB-KW"/>
</dbReference>
<comment type="cofactor">
    <cofactor evidence="1">
        <name>FAD</name>
        <dbReference type="ChEBI" id="CHEBI:57692"/>
    </cofactor>
</comment>
<dbReference type="PANTHER" id="PTHR42973">
    <property type="entry name" value="BINDING OXIDOREDUCTASE, PUTATIVE (AFU_ORTHOLOGUE AFUA_1G17690)-RELATED"/>
    <property type="match status" value="1"/>
</dbReference>
<evidence type="ECO:0000256" key="1">
    <source>
        <dbReference type="ARBA" id="ARBA00001974"/>
    </source>
</evidence>
<proteinExistence type="inferred from homology"/>
<keyword evidence="7" id="KW-1185">Reference proteome</keyword>
<dbReference type="VEuPathDB" id="VectorBase:LDEU013013"/>
<evidence type="ECO:0000256" key="2">
    <source>
        <dbReference type="ARBA" id="ARBA00005466"/>
    </source>
</evidence>
<evidence type="ECO:0000313" key="6">
    <source>
        <dbReference type="EMBL" id="RWS19027.1"/>
    </source>
</evidence>
<name>A0A443RUK3_9ACAR</name>
<dbReference type="EMBL" id="NCKV01031041">
    <property type="protein sequence ID" value="RWS19027.1"/>
    <property type="molecule type" value="Genomic_DNA"/>
</dbReference>
<dbReference type="InterPro" id="IPR016169">
    <property type="entry name" value="FAD-bd_PCMH_sub2"/>
</dbReference>
<dbReference type="InterPro" id="IPR050416">
    <property type="entry name" value="FAD-linked_Oxidoreductase"/>
</dbReference>
<keyword evidence="4" id="KW-0274">FAD</keyword>
<dbReference type="STRING" id="299467.A0A443RUK3"/>
<dbReference type="InterPro" id="IPR036318">
    <property type="entry name" value="FAD-bd_PCMH-like_sf"/>
</dbReference>
<comment type="similarity">
    <text evidence="2">Belongs to the oxygen-dependent FAD-linked oxidoreductase family.</text>
</comment>
<evidence type="ECO:0000256" key="3">
    <source>
        <dbReference type="ARBA" id="ARBA00022630"/>
    </source>
</evidence>
<protein>
    <submittedName>
        <fullName evidence="6">Uncharacterized protein</fullName>
    </submittedName>
</protein>
<dbReference type="Proteomes" id="UP000288716">
    <property type="component" value="Unassembled WGS sequence"/>
</dbReference>
<evidence type="ECO:0000256" key="5">
    <source>
        <dbReference type="ARBA" id="ARBA00023002"/>
    </source>
</evidence>
<dbReference type="OrthoDB" id="5954934at2759"/>
<organism evidence="6 7">
    <name type="scientific">Leptotrombidium deliense</name>
    <dbReference type="NCBI Taxonomy" id="299467"/>
    <lineage>
        <taxon>Eukaryota</taxon>
        <taxon>Metazoa</taxon>
        <taxon>Ecdysozoa</taxon>
        <taxon>Arthropoda</taxon>
        <taxon>Chelicerata</taxon>
        <taxon>Arachnida</taxon>
        <taxon>Acari</taxon>
        <taxon>Acariformes</taxon>
        <taxon>Trombidiformes</taxon>
        <taxon>Prostigmata</taxon>
        <taxon>Anystina</taxon>
        <taxon>Parasitengona</taxon>
        <taxon>Trombiculoidea</taxon>
        <taxon>Trombiculidae</taxon>
        <taxon>Leptotrombidium</taxon>
    </lineage>
</organism>
<comment type="caution">
    <text evidence="6">The sequence shown here is derived from an EMBL/GenBank/DDBJ whole genome shotgun (WGS) entry which is preliminary data.</text>
</comment>
<keyword evidence="5" id="KW-0560">Oxidoreductase</keyword>
<dbReference type="PANTHER" id="PTHR42973:SF39">
    <property type="entry name" value="FAD-BINDING PCMH-TYPE DOMAIN-CONTAINING PROTEIN"/>
    <property type="match status" value="1"/>
</dbReference>
<keyword evidence="3" id="KW-0285">Flavoprotein</keyword>
<evidence type="ECO:0000313" key="7">
    <source>
        <dbReference type="Proteomes" id="UP000288716"/>
    </source>
</evidence>
<dbReference type="Gene3D" id="3.40.462.20">
    <property type="match status" value="1"/>
</dbReference>
<reference evidence="6 7" key="1">
    <citation type="journal article" date="2018" name="Gigascience">
        <title>Genomes of trombidid mites reveal novel predicted allergens and laterally-transferred genes associated with secondary metabolism.</title>
        <authorList>
            <person name="Dong X."/>
            <person name="Chaisiri K."/>
            <person name="Xia D."/>
            <person name="Armstrong S.D."/>
            <person name="Fang Y."/>
            <person name="Donnelly M.J."/>
            <person name="Kadowaki T."/>
            <person name="McGarry J.W."/>
            <person name="Darby A.C."/>
            <person name="Makepeace B.L."/>
        </authorList>
    </citation>
    <scope>NUCLEOTIDE SEQUENCE [LARGE SCALE GENOMIC DNA]</scope>
    <source>
        <strain evidence="6">UoL-UT</strain>
    </source>
</reference>
<evidence type="ECO:0000256" key="4">
    <source>
        <dbReference type="ARBA" id="ARBA00022827"/>
    </source>
</evidence>
<dbReference type="Gene3D" id="3.30.465.10">
    <property type="match status" value="1"/>
</dbReference>
<gene>
    <name evidence="6" type="ORF">B4U80_14993</name>
</gene>